<feature type="compositionally biased region" description="Basic residues" evidence="7">
    <location>
        <begin position="13"/>
        <end position="22"/>
    </location>
</feature>
<dbReference type="OrthoDB" id="5072at2759"/>
<comment type="function">
    <text evidence="5">May play a role in ribosome biogenesis.</text>
</comment>
<dbReference type="GeneID" id="66113744"/>
<proteinExistence type="inferred from homology"/>
<keyword evidence="4 5" id="KW-0539">Nucleus</keyword>
<keyword evidence="3 5" id="KW-0690">Ribosome biogenesis</keyword>
<evidence type="ECO:0000313" key="8">
    <source>
        <dbReference type="EMBL" id="KAG7193683.1"/>
    </source>
</evidence>
<keyword evidence="6" id="KW-0175">Coiled coil</keyword>
<dbReference type="EMBL" id="JAHMUF010000010">
    <property type="protein sequence ID" value="KAG7193683.1"/>
    <property type="molecule type" value="Genomic_DNA"/>
</dbReference>
<comment type="subcellular location">
    <subcellularLocation>
        <location evidence="5">Nucleus</location>
        <location evidence="5">Nucleolus</location>
    </subcellularLocation>
    <subcellularLocation>
        <location evidence="5">Nucleus</location>
        <location evidence="5">Nucleoplasm</location>
    </subcellularLocation>
</comment>
<dbReference type="AlphaFoldDB" id="A0A9P7V9B3"/>
<dbReference type="GO" id="GO:0006364">
    <property type="term" value="P:rRNA processing"/>
    <property type="evidence" value="ECO:0007669"/>
    <property type="project" value="TreeGrafter"/>
</dbReference>
<dbReference type="GO" id="GO:0008097">
    <property type="term" value="F:5S rRNA binding"/>
    <property type="evidence" value="ECO:0007669"/>
    <property type="project" value="TreeGrafter"/>
</dbReference>
<dbReference type="PIRSF" id="PIRSF017302">
    <property type="entry name" value="Gltscr2"/>
    <property type="match status" value="1"/>
</dbReference>
<evidence type="ECO:0000256" key="1">
    <source>
        <dbReference type="ARBA" id="ARBA00008838"/>
    </source>
</evidence>
<feature type="compositionally biased region" description="Acidic residues" evidence="7">
    <location>
        <begin position="256"/>
        <end position="275"/>
    </location>
</feature>
<gene>
    <name evidence="8" type="ORF">KQ657_000370</name>
</gene>
<dbReference type="PANTHER" id="PTHR14211:SF7">
    <property type="entry name" value="RIBOSOME BIOGENESIS PROTEIN NOP53"/>
    <property type="match status" value="1"/>
</dbReference>
<comment type="similarity">
    <text evidence="1 5">Belongs to the NOP53 family.</text>
</comment>
<comment type="caution">
    <text evidence="8">The sequence shown here is derived from an EMBL/GenBank/DDBJ whole genome shotgun (WGS) entry which is preliminary data.</text>
</comment>
<name>A0A9P7V9B3_9ASCO</name>
<sequence>MSAIGRPQTKSQSSRKGKKAWRKNIDLEDVEKGIESARERQISLGEQANDDGELDFVIDTSGDGGIISKENAKLKRKVNGADRPVKKLKSTEILTTNKSKIPALQVERNNKRVSKAEVKRLMDLSGRTNGESKILSKLESDGLFNASSVDLWNEKNEDTNSHKAILHKKYVQKGHSISEFSKASKAPKTLSEKPIGLLSRETEEGIVDAGKSYNPSLESWKNLIAKEFGTEKEKETKRQELIDFMNHIQDLIATLDDNEEAESDDDEEDDEATNDEDQKQQEQEETNDYKLSINEPTKLKIKTKTKRNREQRHRKRMELEAELKELKTQIKELSKVEQYTAEVTAKEEKLQQQVKKTVKKSKLFKYDSLEKPLDVKLSHELTSNLKNLKSEGNLFYDQMRKIQQSGKVETRIPVAKKKKYTPKVTEKWTYKDFK</sequence>
<feature type="region of interest" description="Disordered" evidence="7">
    <location>
        <begin position="256"/>
        <end position="297"/>
    </location>
</feature>
<dbReference type="GO" id="GO:0005654">
    <property type="term" value="C:nucleoplasm"/>
    <property type="evidence" value="ECO:0007669"/>
    <property type="project" value="UniProtKB-SubCell"/>
</dbReference>
<dbReference type="RefSeq" id="XP_043049231.1">
    <property type="nucleotide sequence ID" value="XM_043191219.1"/>
</dbReference>
<evidence type="ECO:0000256" key="6">
    <source>
        <dbReference type="SAM" id="Coils"/>
    </source>
</evidence>
<dbReference type="Pfam" id="PF07767">
    <property type="entry name" value="Nop53"/>
    <property type="match status" value="1"/>
</dbReference>
<evidence type="ECO:0000256" key="2">
    <source>
        <dbReference type="ARBA" id="ARBA00018339"/>
    </source>
</evidence>
<dbReference type="Proteomes" id="UP000790833">
    <property type="component" value="Unassembled WGS sequence"/>
</dbReference>
<evidence type="ECO:0000256" key="7">
    <source>
        <dbReference type="SAM" id="MobiDB-lite"/>
    </source>
</evidence>
<dbReference type="InterPro" id="IPR011687">
    <property type="entry name" value="Nop53/GLTSCR2"/>
</dbReference>
<reference evidence="8" key="1">
    <citation type="submission" date="2021-03" db="EMBL/GenBank/DDBJ databases">
        <authorList>
            <person name="Palmer J.M."/>
        </authorList>
    </citation>
    <scope>NUCLEOTIDE SEQUENCE</scope>
    <source>
        <strain evidence="8">ARV_011</strain>
    </source>
</reference>
<organism evidence="8 9">
    <name type="scientific">Scheffersomyces spartinae</name>
    <dbReference type="NCBI Taxonomy" id="45513"/>
    <lineage>
        <taxon>Eukaryota</taxon>
        <taxon>Fungi</taxon>
        <taxon>Dikarya</taxon>
        <taxon>Ascomycota</taxon>
        <taxon>Saccharomycotina</taxon>
        <taxon>Pichiomycetes</taxon>
        <taxon>Debaryomycetaceae</taxon>
        <taxon>Scheffersomyces</taxon>
    </lineage>
</organism>
<dbReference type="GO" id="GO:0005730">
    <property type="term" value="C:nucleolus"/>
    <property type="evidence" value="ECO:0007669"/>
    <property type="project" value="UniProtKB-SubCell"/>
</dbReference>
<evidence type="ECO:0000256" key="3">
    <source>
        <dbReference type="ARBA" id="ARBA00022517"/>
    </source>
</evidence>
<keyword evidence="9" id="KW-1185">Reference proteome</keyword>
<evidence type="ECO:0000256" key="4">
    <source>
        <dbReference type="ARBA" id="ARBA00023242"/>
    </source>
</evidence>
<evidence type="ECO:0000313" key="9">
    <source>
        <dbReference type="Proteomes" id="UP000790833"/>
    </source>
</evidence>
<evidence type="ECO:0000256" key="5">
    <source>
        <dbReference type="PIRNR" id="PIRNR017302"/>
    </source>
</evidence>
<feature type="coiled-coil region" evidence="6">
    <location>
        <begin position="309"/>
        <end position="356"/>
    </location>
</feature>
<dbReference type="GO" id="GO:0000027">
    <property type="term" value="P:ribosomal large subunit assembly"/>
    <property type="evidence" value="ECO:0007669"/>
    <property type="project" value="UniProtKB-UniRule"/>
</dbReference>
<feature type="region of interest" description="Disordered" evidence="7">
    <location>
        <begin position="1"/>
        <end position="24"/>
    </location>
</feature>
<accession>A0A9P7V9B3</accession>
<protein>
    <recommendedName>
        <fullName evidence="2 5">Ribosome biogenesis protein NOP53</fullName>
    </recommendedName>
</protein>
<dbReference type="PANTHER" id="PTHR14211">
    <property type="entry name" value="GLIOMA SUPPRESSOR CANDIDATE REGION GENE 2"/>
    <property type="match status" value="1"/>
</dbReference>